<name>Q2NJI4_AYWBP</name>
<organism evidence="2 3">
    <name type="scientific">Aster yellows witches'-broom phytoplasma (strain AYWB)</name>
    <dbReference type="NCBI Taxonomy" id="322098"/>
    <lineage>
        <taxon>Bacteria</taxon>
        <taxon>Bacillati</taxon>
        <taxon>Mycoplasmatota</taxon>
        <taxon>Mollicutes</taxon>
        <taxon>Acholeplasmatales</taxon>
        <taxon>Acholeplasmataceae</taxon>
        <taxon>Candidatus Phytoplasma</taxon>
        <taxon>16SrI (Aster yellows group)</taxon>
    </lineage>
</organism>
<feature type="transmembrane region" description="Helical" evidence="1">
    <location>
        <begin position="37"/>
        <end position="64"/>
    </location>
</feature>
<sequence>MTATYDDLKGKTIKYTHEPDIMGQVRKRFIPFSDKKLFIKFISTILLKIFGLFQNARFSLFLVFGNY</sequence>
<reference evidence="2 3" key="1">
    <citation type="journal article" date="2006" name="J. Bacteriol.">
        <title>Living with genome instability: the adaptation of phytoplasmas to diverse environments of their insect and plant hosts.</title>
        <authorList>
            <person name="Bai X."/>
            <person name="Zhang J."/>
            <person name="Ewing A."/>
            <person name="Miller S.A."/>
            <person name="Jancso Radek A."/>
            <person name="Shevchenko D.V."/>
            <person name="Tsukerman K."/>
            <person name="Walunas T."/>
            <person name="Lapidus A."/>
            <person name="Campbell J.W."/>
            <person name="Hogenhout S.A."/>
        </authorList>
    </citation>
    <scope>NUCLEOTIDE SEQUENCE [LARGE SCALE GENOMIC DNA]</scope>
    <source>
        <strain evidence="2 3">AYWB</strain>
    </source>
</reference>
<dbReference type="AlphaFoldDB" id="Q2NJI4"/>
<dbReference type="PhylomeDB" id="Q2NJI4"/>
<keyword evidence="1" id="KW-0472">Membrane</keyword>
<keyword evidence="1" id="KW-0812">Transmembrane</keyword>
<protein>
    <submittedName>
        <fullName evidence="2">Uncharacterized protein</fullName>
    </submittedName>
</protein>
<dbReference type="eggNOG" id="COG0210">
    <property type="taxonomic scope" value="Bacteria"/>
</dbReference>
<evidence type="ECO:0000313" key="3">
    <source>
        <dbReference type="Proteomes" id="UP000001934"/>
    </source>
</evidence>
<keyword evidence="3" id="KW-1185">Reference proteome</keyword>
<dbReference type="EMBL" id="CP000061">
    <property type="protein sequence ID" value="ABC65409.1"/>
    <property type="molecule type" value="Genomic_DNA"/>
</dbReference>
<keyword evidence="1" id="KW-1133">Transmembrane helix</keyword>
<dbReference type="HOGENOM" id="CLU_189672_0_0_14"/>
<gene>
    <name evidence="2" type="ordered locus">AYWB_292</name>
</gene>
<dbReference type="KEGG" id="ayw:AYWB_292"/>
<accession>Q2NJI4</accession>
<dbReference type="Proteomes" id="UP000001934">
    <property type="component" value="Chromosome"/>
</dbReference>
<evidence type="ECO:0000256" key="1">
    <source>
        <dbReference type="SAM" id="Phobius"/>
    </source>
</evidence>
<evidence type="ECO:0000313" key="2">
    <source>
        <dbReference type="EMBL" id="ABC65409.1"/>
    </source>
</evidence>
<proteinExistence type="predicted"/>